<dbReference type="PANTHER" id="PTHR34675:SF1">
    <property type="entry name" value="PROTEIN TRIGALACTOSYLDIACYLGLYCEROL 2, CHLOROPLASTIC"/>
    <property type="match status" value="1"/>
</dbReference>
<feature type="domain" description="Mce/MlaD" evidence="3">
    <location>
        <begin position="38"/>
        <end position="113"/>
    </location>
</feature>
<dbReference type="InterPro" id="IPR039342">
    <property type="entry name" value="TGD2-like"/>
</dbReference>
<dbReference type="PANTHER" id="PTHR34675">
    <property type="entry name" value="PROTEIN TRIGALACTOSYLDIACYLGLYCEROL 2, CHLOROPLASTIC"/>
    <property type="match status" value="1"/>
</dbReference>
<comment type="caution">
    <text evidence="4">The sequence shown here is derived from an EMBL/GenBank/DDBJ whole genome shotgun (WGS) entry which is preliminary data.</text>
</comment>
<keyword evidence="2" id="KW-0812">Transmembrane</keyword>
<name>A0ABR8GTY6_9CYAN</name>
<evidence type="ECO:0000313" key="4">
    <source>
        <dbReference type="EMBL" id="MBD2606941.1"/>
    </source>
</evidence>
<organism evidence="4 5">
    <name type="scientific">Scytonema hofmannii FACHB-248</name>
    <dbReference type="NCBI Taxonomy" id="1842502"/>
    <lineage>
        <taxon>Bacteria</taxon>
        <taxon>Bacillati</taxon>
        <taxon>Cyanobacteriota</taxon>
        <taxon>Cyanophyceae</taxon>
        <taxon>Nostocales</taxon>
        <taxon>Scytonemataceae</taxon>
        <taxon>Scytonema</taxon>
    </lineage>
</organism>
<evidence type="ECO:0000256" key="2">
    <source>
        <dbReference type="SAM" id="Phobius"/>
    </source>
</evidence>
<sequence>MRSRTFREGSVGLLLLAGLGVFGLILLWLNRVTTSQRSYKVIIEFANATGMQKGTLVRYRGVKVGSISKIQPGLNNVEVEVDISQPELKIPRDVKVEANQSGLISESIIDITPKATLIQATDLAKPTEKNCNPQIIVCNGSRLKGEVGISVDELIRSSTQLSVAYSNPKFYTTVNKTLESTSQAAANIAALSRELQVLSKNAQQQLRTFSTTANSVQQATDKLSTSTNQTVIQFGTTAKQFSTTATELGTTATEFGRTAKTISSTANQAKSLVTNLDSLVTTNRSTLVGTLNNLSQASNQLRVTVSSLSPTVNRFTQGKLLENLETLSANAAIASTNLRDATKSFNDPNNRLLLQQTLDSARVTFENTQKITSDLDELTGDPAFRNNLRQLVNGLSTLVSSTEQMQQQVQIADTLDSFKTSVNKSDLVIPAPTATQKVMIINMSPAEEKSAAKKPEITISLSTSTSSQARLLKQLREYKEQQNNLKQSKQEEKTEFKLTVDN</sequence>
<dbReference type="RefSeq" id="WP_051503210.1">
    <property type="nucleotide sequence ID" value="NZ_JACJTA010000051.1"/>
</dbReference>
<keyword evidence="2" id="KW-0472">Membrane</keyword>
<dbReference type="InterPro" id="IPR003399">
    <property type="entry name" value="Mce/MlaD"/>
</dbReference>
<dbReference type="Proteomes" id="UP000660380">
    <property type="component" value="Unassembled WGS sequence"/>
</dbReference>
<dbReference type="EMBL" id="JACJTA010000051">
    <property type="protein sequence ID" value="MBD2606941.1"/>
    <property type="molecule type" value="Genomic_DNA"/>
</dbReference>
<feature type="compositionally biased region" description="Basic and acidic residues" evidence="1">
    <location>
        <begin position="488"/>
        <end position="502"/>
    </location>
</feature>
<keyword evidence="5" id="KW-1185">Reference proteome</keyword>
<evidence type="ECO:0000259" key="3">
    <source>
        <dbReference type="Pfam" id="PF02470"/>
    </source>
</evidence>
<feature type="transmembrane region" description="Helical" evidence="2">
    <location>
        <begin position="12"/>
        <end position="29"/>
    </location>
</feature>
<dbReference type="Gene3D" id="1.20.120.810">
    <property type="entry name" value="Vinculin, Vh2 four-helix bundle"/>
    <property type="match status" value="1"/>
</dbReference>
<evidence type="ECO:0000313" key="5">
    <source>
        <dbReference type="Proteomes" id="UP000660380"/>
    </source>
</evidence>
<feature type="region of interest" description="Disordered" evidence="1">
    <location>
        <begin position="480"/>
        <end position="502"/>
    </location>
</feature>
<keyword evidence="2" id="KW-1133">Transmembrane helix</keyword>
<evidence type="ECO:0000256" key="1">
    <source>
        <dbReference type="SAM" id="MobiDB-lite"/>
    </source>
</evidence>
<gene>
    <name evidence="4" type="ORF">H6G81_20990</name>
</gene>
<dbReference type="Pfam" id="PF02470">
    <property type="entry name" value="MlaD"/>
    <property type="match status" value="1"/>
</dbReference>
<protein>
    <submittedName>
        <fullName evidence="4">MCE family protein</fullName>
    </submittedName>
</protein>
<reference evidence="4 5" key="1">
    <citation type="journal article" date="2020" name="ISME J.">
        <title>Comparative genomics reveals insights into cyanobacterial evolution and habitat adaptation.</title>
        <authorList>
            <person name="Chen M.Y."/>
            <person name="Teng W.K."/>
            <person name="Zhao L."/>
            <person name="Hu C.X."/>
            <person name="Zhou Y.K."/>
            <person name="Han B.P."/>
            <person name="Song L.R."/>
            <person name="Shu W.S."/>
        </authorList>
    </citation>
    <scope>NUCLEOTIDE SEQUENCE [LARGE SCALE GENOMIC DNA]</scope>
    <source>
        <strain evidence="4 5">FACHB-248</strain>
    </source>
</reference>
<proteinExistence type="predicted"/>
<accession>A0ABR8GTY6</accession>